<feature type="transmembrane region" description="Helical" evidence="6">
    <location>
        <begin position="25"/>
        <end position="45"/>
    </location>
</feature>
<feature type="transmembrane region" description="Helical" evidence="6">
    <location>
        <begin position="448"/>
        <end position="471"/>
    </location>
</feature>
<proteinExistence type="predicted"/>
<feature type="compositionally biased region" description="Low complexity" evidence="5">
    <location>
        <begin position="12"/>
        <end position="22"/>
    </location>
</feature>
<protein>
    <recommendedName>
        <fullName evidence="7">O-antigen ligase-related domain-containing protein</fullName>
    </recommendedName>
</protein>
<feature type="transmembrane region" description="Helical" evidence="6">
    <location>
        <begin position="189"/>
        <end position="206"/>
    </location>
</feature>
<feature type="transmembrane region" description="Helical" evidence="6">
    <location>
        <begin position="257"/>
        <end position="274"/>
    </location>
</feature>
<keyword evidence="4 6" id="KW-0472">Membrane</keyword>
<feature type="transmembrane region" description="Helical" evidence="6">
    <location>
        <begin position="76"/>
        <end position="96"/>
    </location>
</feature>
<feature type="transmembrane region" description="Helical" evidence="6">
    <location>
        <begin position="281"/>
        <end position="296"/>
    </location>
</feature>
<keyword evidence="9" id="KW-1185">Reference proteome</keyword>
<dbReference type="PANTHER" id="PTHR37422">
    <property type="entry name" value="TEICHURONIC ACID BIOSYNTHESIS PROTEIN TUAE"/>
    <property type="match status" value="1"/>
</dbReference>
<sequence>MGSRSSIPDPRSPLGRSSTSSSRPYTASAALLTALFVFVVPSVAIVTDFSVFRLLVAAVLAYALAVYWLDAAFEGACAAVIVLAVFNITASAVVPVTGGRSVRIVDVLLVGTLCWLLARRQYAPFSSLRKSGRLIVAFFLIFVLWTFLAGVVGNGPSSEAAFLYARAQFRYGLLCVTAALLVETTDVRSVLYPLVVALGGSLAFAVDEIFSGASGYPSHFGALGTTLQGIWPTPSLTSFPVDSSILYAGPPVGQNRIVVGMAIFFVPLVVAAVARSRLHPALSVAGVLGVVSVLASTADSAYIALCVAIAVVAVYWCHVVLGRYGLSRAQSLFLPLSMLVGAIAILWGIGAIAAGREEILFVQTNHLGVRLREYAVAVDVAARYPLFGVGGGENFERLMDRRWGVHNLFLANLVATGVPGFLAYVFSVIGATWLCVERLLRSGLDERWIWVGVLAAVLGFYAYAFWTIAFQRETLNAVYWILVGTTIGASWGGQ</sequence>
<gene>
    <name evidence="8" type="ORF">SAMN04488556_0657</name>
</gene>
<name>A0A1I6PMF1_9EURY</name>
<dbReference type="Proteomes" id="UP000199199">
    <property type="component" value="Unassembled WGS sequence"/>
</dbReference>
<feature type="region of interest" description="Disordered" evidence="5">
    <location>
        <begin position="1"/>
        <end position="22"/>
    </location>
</feature>
<keyword evidence="3 6" id="KW-1133">Transmembrane helix</keyword>
<evidence type="ECO:0000256" key="6">
    <source>
        <dbReference type="SAM" id="Phobius"/>
    </source>
</evidence>
<dbReference type="RefSeq" id="WP_139231124.1">
    <property type="nucleotide sequence ID" value="NZ_FOZS01000001.1"/>
</dbReference>
<feature type="domain" description="O-antigen ligase-related" evidence="7">
    <location>
        <begin position="285"/>
        <end position="425"/>
    </location>
</feature>
<evidence type="ECO:0000256" key="3">
    <source>
        <dbReference type="ARBA" id="ARBA00022989"/>
    </source>
</evidence>
<feature type="transmembrane region" description="Helical" evidence="6">
    <location>
        <begin position="51"/>
        <end position="69"/>
    </location>
</feature>
<reference evidence="9" key="1">
    <citation type="submission" date="2016-10" db="EMBL/GenBank/DDBJ databases">
        <authorList>
            <person name="Varghese N."/>
            <person name="Submissions S."/>
        </authorList>
    </citation>
    <scope>NUCLEOTIDE SEQUENCE [LARGE SCALE GENOMIC DNA]</scope>
    <source>
        <strain evidence="9">DSM 22427</strain>
    </source>
</reference>
<dbReference type="Pfam" id="PF04932">
    <property type="entry name" value="Wzy_C"/>
    <property type="match status" value="1"/>
</dbReference>
<feature type="transmembrane region" description="Helical" evidence="6">
    <location>
        <begin position="134"/>
        <end position="155"/>
    </location>
</feature>
<accession>A0A1I6PMF1</accession>
<feature type="transmembrane region" description="Helical" evidence="6">
    <location>
        <begin position="409"/>
        <end position="436"/>
    </location>
</feature>
<dbReference type="OrthoDB" id="214234at2157"/>
<dbReference type="InterPro" id="IPR051533">
    <property type="entry name" value="WaaL-like"/>
</dbReference>
<feature type="transmembrane region" description="Helical" evidence="6">
    <location>
        <begin position="477"/>
        <end position="493"/>
    </location>
</feature>
<dbReference type="InterPro" id="IPR007016">
    <property type="entry name" value="O-antigen_ligase-rel_domated"/>
</dbReference>
<dbReference type="GO" id="GO:0016020">
    <property type="term" value="C:membrane"/>
    <property type="evidence" value="ECO:0007669"/>
    <property type="project" value="UniProtKB-SubCell"/>
</dbReference>
<dbReference type="AlphaFoldDB" id="A0A1I6PMF1"/>
<evidence type="ECO:0000313" key="8">
    <source>
        <dbReference type="EMBL" id="SFS41258.1"/>
    </source>
</evidence>
<feature type="transmembrane region" description="Helical" evidence="6">
    <location>
        <begin position="333"/>
        <end position="354"/>
    </location>
</feature>
<feature type="transmembrane region" description="Helical" evidence="6">
    <location>
        <begin position="102"/>
        <end position="122"/>
    </location>
</feature>
<evidence type="ECO:0000256" key="2">
    <source>
        <dbReference type="ARBA" id="ARBA00022692"/>
    </source>
</evidence>
<comment type="subcellular location">
    <subcellularLocation>
        <location evidence="1">Membrane</location>
        <topology evidence="1">Multi-pass membrane protein</topology>
    </subcellularLocation>
</comment>
<evidence type="ECO:0000256" key="4">
    <source>
        <dbReference type="ARBA" id="ARBA00023136"/>
    </source>
</evidence>
<evidence type="ECO:0000256" key="5">
    <source>
        <dbReference type="SAM" id="MobiDB-lite"/>
    </source>
</evidence>
<evidence type="ECO:0000313" key="9">
    <source>
        <dbReference type="Proteomes" id="UP000199199"/>
    </source>
</evidence>
<feature type="transmembrane region" description="Helical" evidence="6">
    <location>
        <begin position="161"/>
        <end position="182"/>
    </location>
</feature>
<feature type="transmembrane region" description="Helical" evidence="6">
    <location>
        <begin position="302"/>
        <end position="321"/>
    </location>
</feature>
<evidence type="ECO:0000259" key="7">
    <source>
        <dbReference type="Pfam" id="PF04932"/>
    </source>
</evidence>
<dbReference type="PANTHER" id="PTHR37422:SF23">
    <property type="entry name" value="TEICHURONIC ACID BIOSYNTHESIS PROTEIN TUAE"/>
    <property type="match status" value="1"/>
</dbReference>
<evidence type="ECO:0000256" key="1">
    <source>
        <dbReference type="ARBA" id="ARBA00004141"/>
    </source>
</evidence>
<organism evidence="8 9">
    <name type="scientific">Halostagnicola kamekurae</name>
    <dbReference type="NCBI Taxonomy" id="619731"/>
    <lineage>
        <taxon>Archaea</taxon>
        <taxon>Methanobacteriati</taxon>
        <taxon>Methanobacteriota</taxon>
        <taxon>Stenosarchaea group</taxon>
        <taxon>Halobacteria</taxon>
        <taxon>Halobacteriales</taxon>
        <taxon>Natrialbaceae</taxon>
        <taxon>Halostagnicola</taxon>
    </lineage>
</organism>
<dbReference type="EMBL" id="FOZS01000001">
    <property type="protein sequence ID" value="SFS41258.1"/>
    <property type="molecule type" value="Genomic_DNA"/>
</dbReference>
<keyword evidence="2 6" id="KW-0812">Transmembrane</keyword>